<dbReference type="PANTHER" id="PTHR42901:SF1">
    <property type="entry name" value="ALCOHOL DEHYDROGENASE"/>
    <property type="match status" value="1"/>
</dbReference>
<accession>A0A1B2J5X5</accession>
<gene>
    <name evidence="5" type="primary">YMR226C</name>
    <name evidence="5" type="ORF">ATY40_BA7500370</name>
</gene>
<dbReference type="Proteomes" id="UP000094565">
    <property type="component" value="Chromosome 1"/>
</dbReference>
<evidence type="ECO:0000256" key="3">
    <source>
        <dbReference type="ARBA" id="ARBA00023002"/>
    </source>
</evidence>
<keyword evidence="6" id="KW-1185">Reference proteome</keyword>
<dbReference type="Pfam" id="PF00106">
    <property type="entry name" value="adh_short"/>
    <property type="match status" value="1"/>
</dbReference>
<dbReference type="InterPro" id="IPR002347">
    <property type="entry name" value="SDR_fam"/>
</dbReference>
<evidence type="ECO:0000256" key="1">
    <source>
        <dbReference type="ARBA" id="ARBA00006484"/>
    </source>
</evidence>
<dbReference type="PANTHER" id="PTHR42901">
    <property type="entry name" value="ALCOHOL DEHYDROGENASE"/>
    <property type="match status" value="1"/>
</dbReference>
<dbReference type="EMBL" id="CP014584">
    <property type="protein sequence ID" value="ANZ73393.1"/>
    <property type="molecule type" value="Genomic_DNA"/>
</dbReference>
<evidence type="ECO:0000256" key="4">
    <source>
        <dbReference type="RuleBase" id="RU000363"/>
    </source>
</evidence>
<organism evidence="5 6">
    <name type="scientific">Komagataella pastoris</name>
    <name type="common">Yeast</name>
    <name type="synonym">Pichia pastoris</name>
    <dbReference type="NCBI Taxonomy" id="4922"/>
    <lineage>
        <taxon>Eukaryota</taxon>
        <taxon>Fungi</taxon>
        <taxon>Dikarya</taxon>
        <taxon>Ascomycota</taxon>
        <taxon>Saccharomycotina</taxon>
        <taxon>Pichiomycetes</taxon>
        <taxon>Pichiales</taxon>
        <taxon>Pichiaceae</taxon>
        <taxon>Komagataella</taxon>
    </lineage>
</organism>
<dbReference type="GO" id="GO:0016616">
    <property type="term" value="F:oxidoreductase activity, acting on the CH-OH group of donors, NAD or NADP as acceptor"/>
    <property type="evidence" value="ECO:0007669"/>
    <property type="project" value="UniProtKB-ARBA"/>
</dbReference>
<dbReference type="PRINTS" id="PR00080">
    <property type="entry name" value="SDRFAMILY"/>
</dbReference>
<dbReference type="PRINTS" id="PR00081">
    <property type="entry name" value="GDHRDH"/>
</dbReference>
<evidence type="ECO:0000256" key="2">
    <source>
        <dbReference type="ARBA" id="ARBA00022857"/>
    </source>
</evidence>
<keyword evidence="3" id="KW-0560">Oxidoreductase</keyword>
<sequence>MSYGLAAASRLAGKVILITGASSGIGEATAFEYANAAKGEIKLALSARRFEKLEDLKEKLISQWPNIKVHIASLDVSNVAKLTEYVESLPEEFKAVDVLVNNAGKALGVDKVGQILQEDIDGMFQTNVIGLISLTQLILPGMKARNRGDIIQLGSIAGRDPYPGGGIYCATKAAVRSFSHSLRKELIDTKIRVIEIDPGAVQTEFSVVRYKGSKESASKVYEGAEPLNALDIAELIVFASTRRENTVVAETLVFPTNQASASHVYRKKD</sequence>
<dbReference type="Gene3D" id="3.40.50.720">
    <property type="entry name" value="NAD(P)-binding Rossmann-like Domain"/>
    <property type="match status" value="1"/>
</dbReference>
<dbReference type="AlphaFoldDB" id="A0A1B2J5X5"/>
<protein>
    <submittedName>
        <fullName evidence="5">BA75_00370T0</fullName>
    </submittedName>
</protein>
<dbReference type="InterPro" id="IPR036291">
    <property type="entry name" value="NAD(P)-bd_dom_sf"/>
</dbReference>
<evidence type="ECO:0000313" key="6">
    <source>
        <dbReference type="Proteomes" id="UP000094565"/>
    </source>
</evidence>
<dbReference type="OrthoDB" id="6251714at2759"/>
<reference evidence="5 6" key="1">
    <citation type="submission" date="2016-02" db="EMBL/GenBank/DDBJ databases">
        <title>Comparative genomic and transcriptomic foundation for Pichia pastoris.</title>
        <authorList>
            <person name="Love K.R."/>
            <person name="Shah K.A."/>
            <person name="Whittaker C.A."/>
            <person name="Wu J."/>
            <person name="Bartlett M.C."/>
            <person name="Ma D."/>
            <person name="Leeson R.L."/>
            <person name="Priest M."/>
            <person name="Young S.K."/>
            <person name="Love J.C."/>
        </authorList>
    </citation>
    <scope>NUCLEOTIDE SEQUENCE [LARGE SCALE GENOMIC DNA]</scope>
    <source>
        <strain evidence="5 6">ATCC 28485</strain>
    </source>
</reference>
<comment type="similarity">
    <text evidence="1 4">Belongs to the short-chain dehydrogenases/reductases (SDR) family.</text>
</comment>
<proteinExistence type="inferred from homology"/>
<dbReference type="PROSITE" id="PS00061">
    <property type="entry name" value="ADH_SHORT"/>
    <property type="match status" value="1"/>
</dbReference>
<keyword evidence="2" id="KW-0521">NADP</keyword>
<dbReference type="InterPro" id="IPR020904">
    <property type="entry name" value="Sc_DH/Rdtase_CS"/>
</dbReference>
<dbReference type="FunFam" id="3.40.50.720:FF:000047">
    <property type="entry name" value="NADP-dependent L-serine/L-allo-threonine dehydrogenase"/>
    <property type="match status" value="1"/>
</dbReference>
<dbReference type="SUPFAM" id="SSF51735">
    <property type="entry name" value="NAD(P)-binding Rossmann-fold domains"/>
    <property type="match status" value="1"/>
</dbReference>
<name>A0A1B2J5X5_PICPA</name>
<evidence type="ECO:0000313" key="5">
    <source>
        <dbReference type="EMBL" id="ANZ73393.1"/>
    </source>
</evidence>